<evidence type="ECO:0008006" key="3">
    <source>
        <dbReference type="Google" id="ProtNLM"/>
    </source>
</evidence>
<dbReference type="InterPro" id="IPR018490">
    <property type="entry name" value="cNMP-bd_dom_sf"/>
</dbReference>
<evidence type="ECO:0000256" key="1">
    <source>
        <dbReference type="SAM" id="MobiDB-lite"/>
    </source>
</evidence>
<protein>
    <recommendedName>
        <fullName evidence="3">Cyclic nucleotide-binding domain-containing protein</fullName>
    </recommendedName>
</protein>
<feature type="region of interest" description="Disordered" evidence="1">
    <location>
        <begin position="129"/>
        <end position="177"/>
    </location>
</feature>
<dbReference type="SUPFAM" id="SSF51206">
    <property type="entry name" value="cAMP-binding domain-like"/>
    <property type="match status" value="1"/>
</dbReference>
<evidence type="ECO:0000313" key="2">
    <source>
        <dbReference type="EMBL" id="CAE0548800.1"/>
    </source>
</evidence>
<sequence length="197" mass="20005">MLRASSVLILEPEGPPLYERGEPCAGCTVVLQGRLSTRVACGSETFEGERGPWSILGAQALAQEVYVADFAVDVLEPTRVLQLARETYEVVCKAARQEAEATHSLARAAAPPSPSAAAATAWVDEAAAGRDAGQDAGQDAGGRSALTPSASSAGGPSLQPNPFFSGSSSSELARPPAGGIAIEMMGALPPASEDAAV</sequence>
<feature type="compositionally biased region" description="Low complexity" evidence="1">
    <location>
        <begin position="129"/>
        <end position="143"/>
    </location>
</feature>
<dbReference type="AlphaFoldDB" id="A0A7S3WCN9"/>
<reference evidence="2" key="1">
    <citation type="submission" date="2021-01" db="EMBL/GenBank/DDBJ databases">
        <authorList>
            <person name="Corre E."/>
            <person name="Pelletier E."/>
            <person name="Niang G."/>
            <person name="Scheremetjew M."/>
            <person name="Finn R."/>
            <person name="Kale V."/>
            <person name="Holt S."/>
            <person name="Cochrane G."/>
            <person name="Meng A."/>
            <person name="Brown T."/>
            <person name="Cohen L."/>
        </authorList>
    </citation>
    <scope>NUCLEOTIDE SEQUENCE</scope>
    <source>
        <strain evidence="2">379</strain>
    </source>
</reference>
<gene>
    <name evidence="2" type="ORF">EHUX00137_LOCUS17068</name>
</gene>
<feature type="compositionally biased region" description="Polar residues" evidence="1">
    <location>
        <begin position="146"/>
        <end position="171"/>
    </location>
</feature>
<organism evidence="2">
    <name type="scientific">Emiliania huxleyi</name>
    <name type="common">Coccolithophore</name>
    <name type="synonym">Pontosphaera huxleyi</name>
    <dbReference type="NCBI Taxonomy" id="2903"/>
    <lineage>
        <taxon>Eukaryota</taxon>
        <taxon>Haptista</taxon>
        <taxon>Haptophyta</taxon>
        <taxon>Prymnesiophyceae</taxon>
        <taxon>Isochrysidales</taxon>
        <taxon>Noelaerhabdaceae</taxon>
        <taxon>Emiliania</taxon>
    </lineage>
</organism>
<proteinExistence type="predicted"/>
<dbReference type="EMBL" id="HBIR01022355">
    <property type="protein sequence ID" value="CAE0548800.1"/>
    <property type="molecule type" value="Transcribed_RNA"/>
</dbReference>
<name>A0A7S3WCN9_EMIHU</name>
<accession>A0A7S3WCN9</accession>